<evidence type="ECO:0000256" key="4">
    <source>
        <dbReference type="SAM" id="Coils"/>
    </source>
</evidence>
<comment type="subcellular location">
    <subcellularLocation>
        <location evidence="1">Golgi apparatus</location>
    </subcellularLocation>
</comment>
<sequence>MSWFNASQLSSFAKQALSQAQKSIDRVLDIQEEEPSAWAETIPYGEPGISPPVSGGWDTSTWGLKSNTEPQNQPVASPKAITKPVRRTVVDESENFFSAFLSPTDVQTIQKSPVVSKPPAKSQRPEEEVKSTLQESLHAGQSRTTEAAELKVEDSPPFVSGETLAASTLSPKTEGKHEETLNKESDTKVSAVHLKVSESIIHVKTTRENVSNMPTQPLTAETKDMALEPKEQKHEDRQSNTPSPPVSTFSSGTSTTSDIEVLDHESVISESSASSRQETTDSKSSLHLMQTSFQLLSASACPEYNRLDDFQKLTESCCSSDAFERIDSFSVQSLDSRSVSEINSDDELSGKGYALVPIIVNSSTPKAKTVESVEGKPEEANETLIMRTEETEMEESGRSATPVNCEQPDILVSSTPVNEGHTVLDKVAEQPEVPEREPEALSEKEDVFKTVEFLNEKLDKRETQLLSLSKEKALLEEAYDNLKDEMIRVKEESSSISSLKDEFTQRIAEAEKKVQLACKERDAAKKEIKSIKEELATRLNSSETADLLKEKDEQIRGLMEEGEKLSKQQLHNSNIIKKLRAKDRENENIIAKLNKKVKDLEEELQHLKQVGDLRLALQRAEQAAARKEDYLRHEISELQQRLQEAENRNQELSQSVSSTTRPLLRQIENLQATLGSQTSSWEKLEKNLSDRLGESQTLLAAAVERERAAIEELLANKIQMSSMESQNSLLRQENSRFQAQLESEKNRRRKLEDENNRYQVELENLKGEYVRTLEETRKEKTLLNSQLEMEKMKVEQERKKAIFTQEAIKEKERKSFSVSSTPTMSRSSSISGVDMAGLQTSFMSQDELHDHSFGPMSVSANGSNLYDAVRMGAGSSIIENLQSQLKLREGEITHLQLEIGNLEKTRSIMAEELVKLTNQNDELEEKVKEIPKLRTQLRDLDQRYNTILQMYGEKAEEAEELRLDLEDVKNMYKTQIDELLRQRLS</sequence>
<feature type="compositionally biased region" description="Low complexity" evidence="5">
    <location>
        <begin position="246"/>
        <end position="257"/>
    </location>
</feature>
<feature type="compositionally biased region" description="Basic and acidic residues" evidence="5">
    <location>
        <begin position="221"/>
        <end position="238"/>
    </location>
</feature>
<dbReference type="PANTHER" id="PTHR46515">
    <property type="entry name" value="TATA ELEMENT MODULATORY FACTOR TMF1"/>
    <property type="match status" value="1"/>
</dbReference>
<feature type="region of interest" description="Disordered" evidence="5">
    <location>
        <begin position="266"/>
        <end position="285"/>
    </location>
</feature>
<feature type="domain" description="TATA element modulatory factor 1 TATA binding" evidence="6">
    <location>
        <begin position="869"/>
        <end position="979"/>
    </location>
</feature>
<dbReference type="GO" id="GO:0005783">
    <property type="term" value="C:endoplasmic reticulum"/>
    <property type="evidence" value="ECO:0007669"/>
    <property type="project" value="TreeGrafter"/>
</dbReference>
<evidence type="ECO:0000259" key="6">
    <source>
        <dbReference type="Pfam" id="PF12325"/>
    </source>
</evidence>
<dbReference type="Pfam" id="PF12329">
    <property type="entry name" value="TMF_DNA_bd"/>
    <property type="match status" value="1"/>
</dbReference>
<dbReference type="Ensembl" id="ENSMMNT00015029368.1">
    <property type="protein sequence ID" value="ENSMMNP00015026716.1"/>
    <property type="gene ID" value="ENSMMNG00015019536.1"/>
</dbReference>
<feature type="region of interest" description="Disordered" evidence="5">
    <location>
        <begin position="38"/>
        <end position="80"/>
    </location>
</feature>
<feature type="region of interest" description="Disordered" evidence="5">
    <location>
        <begin position="108"/>
        <end position="189"/>
    </location>
</feature>
<dbReference type="PANTHER" id="PTHR46515:SF1">
    <property type="entry name" value="TATA ELEMENT MODULATORY FACTOR"/>
    <property type="match status" value="1"/>
</dbReference>
<reference evidence="7" key="2">
    <citation type="submission" date="2025-09" db="UniProtKB">
        <authorList>
            <consortium name="Ensembl"/>
        </authorList>
    </citation>
    <scope>IDENTIFICATION</scope>
</reference>
<dbReference type="InterPro" id="IPR022091">
    <property type="entry name" value="TMF_TATA-bd"/>
</dbReference>
<feature type="compositionally biased region" description="Basic and acidic residues" evidence="5">
    <location>
        <begin position="173"/>
        <end position="187"/>
    </location>
</feature>
<dbReference type="GeneTree" id="ENSGT00390000010697"/>
<keyword evidence="8" id="KW-1185">Reference proteome</keyword>
<evidence type="ECO:0000256" key="1">
    <source>
        <dbReference type="ARBA" id="ARBA00004555"/>
    </source>
</evidence>
<feature type="coiled-coil region" evidence="4">
    <location>
        <begin position="878"/>
        <end position="982"/>
    </location>
</feature>
<feature type="compositionally biased region" description="Polar residues" evidence="5">
    <location>
        <begin position="208"/>
        <end position="219"/>
    </location>
</feature>
<feature type="coiled-coil region" evidence="4">
    <location>
        <begin position="451"/>
        <end position="655"/>
    </location>
</feature>
<dbReference type="AlphaFoldDB" id="A0A8C6CBK5"/>
<feature type="coiled-coil region" evidence="4">
    <location>
        <begin position="720"/>
        <end position="814"/>
    </location>
</feature>
<dbReference type="InterPro" id="IPR022092">
    <property type="entry name" value="TMF_DNA-bd"/>
</dbReference>
<feature type="region of interest" description="Disordered" evidence="5">
    <location>
        <begin position="205"/>
        <end position="261"/>
    </location>
</feature>
<accession>A0A8C6CBK5</accession>
<evidence type="ECO:0000256" key="5">
    <source>
        <dbReference type="SAM" id="MobiDB-lite"/>
    </source>
</evidence>
<proteinExistence type="predicted"/>
<evidence type="ECO:0000313" key="8">
    <source>
        <dbReference type="Proteomes" id="UP000694561"/>
    </source>
</evidence>
<evidence type="ECO:0000256" key="3">
    <source>
        <dbReference type="ARBA" id="ARBA00023054"/>
    </source>
</evidence>
<dbReference type="Proteomes" id="UP000694561">
    <property type="component" value="Unplaced"/>
</dbReference>
<name>A0A8C6CBK5_MONMO</name>
<dbReference type="Pfam" id="PF12325">
    <property type="entry name" value="TMF_TATA_bd"/>
    <property type="match status" value="1"/>
</dbReference>
<reference evidence="7" key="1">
    <citation type="submission" date="2025-08" db="UniProtKB">
        <authorList>
            <consortium name="Ensembl"/>
        </authorList>
    </citation>
    <scope>IDENTIFICATION</scope>
</reference>
<keyword evidence="3 4" id="KW-0175">Coiled coil</keyword>
<feature type="compositionally biased region" description="Polar residues" evidence="5">
    <location>
        <begin position="57"/>
        <end position="75"/>
    </location>
</feature>
<evidence type="ECO:0000313" key="7">
    <source>
        <dbReference type="Ensembl" id="ENSMMNP00015026716.1"/>
    </source>
</evidence>
<dbReference type="GO" id="GO:0005794">
    <property type="term" value="C:Golgi apparatus"/>
    <property type="evidence" value="ECO:0007669"/>
    <property type="project" value="UniProtKB-SubCell"/>
</dbReference>
<feature type="compositionally biased region" description="Polar residues" evidence="5">
    <location>
        <begin position="131"/>
        <end position="145"/>
    </location>
</feature>
<organism evidence="7 8">
    <name type="scientific">Monodon monoceros</name>
    <name type="common">Narwhal</name>
    <name type="synonym">Ceratodon monodon</name>
    <dbReference type="NCBI Taxonomy" id="40151"/>
    <lineage>
        <taxon>Eukaryota</taxon>
        <taxon>Metazoa</taxon>
        <taxon>Chordata</taxon>
        <taxon>Craniata</taxon>
        <taxon>Vertebrata</taxon>
        <taxon>Euteleostomi</taxon>
        <taxon>Mammalia</taxon>
        <taxon>Eutheria</taxon>
        <taxon>Laurasiatheria</taxon>
        <taxon>Artiodactyla</taxon>
        <taxon>Whippomorpha</taxon>
        <taxon>Cetacea</taxon>
        <taxon>Odontoceti</taxon>
        <taxon>Monodontidae</taxon>
        <taxon>Monodon</taxon>
    </lineage>
</organism>
<gene>
    <name evidence="7" type="primary">TMF1</name>
</gene>
<evidence type="ECO:0000256" key="2">
    <source>
        <dbReference type="ARBA" id="ARBA00023034"/>
    </source>
</evidence>
<dbReference type="InterPro" id="IPR052602">
    <property type="entry name" value="Growth_transcription_reg"/>
</dbReference>
<keyword evidence="2" id="KW-0333">Golgi apparatus</keyword>
<protein>
    <submittedName>
        <fullName evidence="7">TATA element modulatory factor 1</fullName>
    </submittedName>
</protein>